<evidence type="ECO:0000313" key="1">
    <source>
        <dbReference type="EMBL" id="CAI9284544.1"/>
    </source>
</evidence>
<accession>A0AA36E5X3</accession>
<keyword evidence="2" id="KW-1185">Reference proteome</keyword>
<dbReference type="Proteomes" id="UP001177003">
    <property type="component" value="Chromosome 5"/>
</dbReference>
<name>A0AA36E5X3_LACSI</name>
<proteinExistence type="predicted"/>
<evidence type="ECO:0000313" key="2">
    <source>
        <dbReference type="Proteomes" id="UP001177003"/>
    </source>
</evidence>
<dbReference type="AlphaFoldDB" id="A0AA36E5X3"/>
<gene>
    <name evidence="1" type="ORF">LSALG_LOCUS24065</name>
</gene>
<sequence length="116" mass="13618">MFITRISLSFGILDKCEVMFLTTEPQTYFSPLMYKWARIVEDNGLGNFSIPNDMPCNQPRVQVRQRSDEAEEDEPPVILVEDELQMDTYNVAWSRFQDNLAQNSNYTNMSLDYMMQ</sequence>
<protein>
    <submittedName>
        <fullName evidence="1">Uncharacterized protein</fullName>
    </submittedName>
</protein>
<organism evidence="1 2">
    <name type="scientific">Lactuca saligna</name>
    <name type="common">Willowleaf lettuce</name>
    <dbReference type="NCBI Taxonomy" id="75948"/>
    <lineage>
        <taxon>Eukaryota</taxon>
        <taxon>Viridiplantae</taxon>
        <taxon>Streptophyta</taxon>
        <taxon>Embryophyta</taxon>
        <taxon>Tracheophyta</taxon>
        <taxon>Spermatophyta</taxon>
        <taxon>Magnoliopsida</taxon>
        <taxon>eudicotyledons</taxon>
        <taxon>Gunneridae</taxon>
        <taxon>Pentapetalae</taxon>
        <taxon>asterids</taxon>
        <taxon>campanulids</taxon>
        <taxon>Asterales</taxon>
        <taxon>Asteraceae</taxon>
        <taxon>Cichorioideae</taxon>
        <taxon>Cichorieae</taxon>
        <taxon>Lactucinae</taxon>
        <taxon>Lactuca</taxon>
    </lineage>
</organism>
<reference evidence="1" key="1">
    <citation type="submission" date="2023-04" db="EMBL/GenBank/DDBJ databases">
        <authorList>
            <person name="Vijverberg K."/>
            <person name="Xiong W."/>
            <person name="Schranz E."/>
        </authorList>
    </citation>
    <scope>NUCLEOTIDE SEQUENCE</scope>
</reference>
<dbReference type="EMBL" id="OX465081">
    <property type="protein sequence ID" value="CAI9284544.1"/>
    <property type="molecule type" value="Genomic_DNA"/>
</dbReference>